<dbReference type="NCBIfam" id="TIGR01987">
    <property type="entry name" value="HI0074"/>
    <property type="match status" value="1"/>
</dbReference>
<protein>
    <recommendedName>
        <fullName evidence="3">Nucleotidyltransferase</fullName>
    </recommendedName>
</protein>
<dbReference type="STRING" id="1802397.A3J43_01635"/>
<dbReference type="Pfam" id="PF08780">
    <property type="entry name" value="NTase_sub_bind"/>
    <property type="match status" value="1"/>
</dbReference>
<name>A0A1F7UM01_9BACT</name>
<organism evidence="1 2">
    <name type="scientific">Candidatus Uhrbacteria bacterium RIFCSPHIGHO2_12_FULL_54_23</name>
    <dbReference type="NCBI Taxonomy" id="1802397"/>
    <lineage>
        <taxon>Bacteria</taxon>
        <taxon>Candidatus Uhriibacteriota</taxon>
    </lineage>
</organism>
<dbReference type="Proteomes" id="UP000176604">
    <property type="component" value="Unassembled WGS sequence"/>
</dbReference>
<dbReference type="EMBL" id="MGEF01000013">
    <property type="protein sequence ID" value="OGL79292.1"/>
    <property type="molecule type" value="Genomic_DNA"/>
</dbReference>
<dbReference type="Gene3D" id="1.20.120.330">
    <property type="entry name" value="Nucleotidyltransferases domain 2"/>
    <property type="match status" value="1"/>
</dbReference>
<evidence type="ECO:0000313" key="2">
    <source>
        <dbReference type="Proteomes" id="UP000176604"/>
    </source>
</evidence>
<evidence type="ECO:0008006" key="3">
    <source>
        <dbReference type="Google" id="ProtNLM"/>
    </source>
</evidence>
<reference evidence="1 2" key="1">
    <citation type="journal article" date="2016" name="Nat. Commun.">
        <title>Thousands of microbial genomes shed light on interconnected biogeochemical processes in an aquifer system.</title>
        <authorList>
            <person name="Anantharaman K."/>
            <person name="Brown C.T."/>
            <person name="Hug L.A."/>
            <person name="Sharon I."/>
            <person name="Castelle C.J."/>
            <person name="Probst A.J."/>
            <person name="Thomas B.C."/>
            <person name="Singh A."/>
            <person name="Wilkins M.J."/>
            <person name="Karaoz U."/>
            <person name="Brodie E.L."/>
            <person name="Williams K.H."/>
            <person name="Hubbard S.S."/>
            <person name="Banfield J.F."/>
        </authorList>
    </citation>
    <scope>NUCLEOTIDE SEQUENCE [LARGE SCALE GENOMIC DNA]</scope>
</reference>
<dbReference type="SUPFAM" id="SSF81593">
    <property type="entry name" value="Nucleotidyltransferase substrate binding subunit/domain"/>
    <property type="match status" value="1"/>
</dbReference>
<dbReference type="AlphaFoldDB" id="A0A1F7UM01"/>
<proteinExistence type="predicted"/>
<dbReference type="InterPro" id="IPR010235">
    <property type="entry name" value="HepT"/>
</dbReference>
<evidence type="ECO:0000313" key="1">
    <source>
        <dbReference type="EMBL" id="OGL79292.1"/>
    </source>
</evidence>
<sequence>MIPEELSLVSDDLTRITARLAEVLVMEKSDVIRDSAVKRFELCFESAWKAIKVFARLQGKECYSPRECFRTAYQLGLVHYETDWLDMVKDRNEVTHLYKEDFANEVYGRLPRYLAHFQTLIEALKIRSKDFASPST</sequence>
<gene>
    <name evidence="1" type="ORF">A3J43_01635</name>
</gene>
<accession>A0A1F7UM01</accession>
<comment type="caution">
    <text evidence="1">The sequence shown here is derived from an EMBL/GenBank/DDBJ whole genome shotgun (WGS) entry which is preliminary data.</text>
</comment>